<sequence length="226" mass="25005">MLIVIPDVLNAAELASFRTQLAAAPWQDGRTTAGHQSARAKRNQQLAEDDPTALALGEALARTLGRIPLFMSAALPQRIFPPVFSRYRAESGDRFGNHVDNAIRYGARGTIRTDLSATLFLSPPDAYDGGALVIDDVFGPRDVRLPAGSMVLYPSSSLHRVTQVTRGERLAAVMWMQSLVRDEGRRRILFDLDSTLQDLAADLQDDPRILSLTNVYHNLVRRWADP</sequence>
<evidence type="ECO:0000256" key="5">
    <source>
        <dbReference type="ARBA" id="ARBA00023002"/>
    </source>
</evidence>
<feature type="binding site" evidence="7">
    <location>
        <position position="169"/>
    </location>
    <ligand>
        <name>2-oxoglutarate</name>
        <dbReference type="ChEBI" id="CHEBI:16810"/>
    </ligand>
</feature>
<protein>
    <submittedName>
        <fullName evidence="10">Fe2+-dependent dioxygenase</fullName>
    </submittedName>
</protein>
<dbReference type="PROSITE" id="PS51471">
    <property type="entry name" value="FE2OG_OXY"/>
    <property type="match status" value="1"/>
</dbReference>
<feature type="domain" description="Fe2OG dioxygenase" evidence="9">
    <location>
        <begin position="78"/>
        <end position="178"/>
    </location>
</feature>
<feature type="binding site" evidence="7">
    <location>
        <position position="100"/>
    </location>
    <ligand>
        <name>Fe cation</name>
        <dbReference type="ChEBI" id="CHEBI:24875"/>
    </ligand>
</feature>
<keyword evidence="5 7" id="KW-0560">Oxidoreductase</keyword>
<dbReference type="EMBL" id="JABXXP010000446">
    <property type="protein sequence ID" value="NVN12429.1"/>
    <property type="molecule type" value="Genomic_DNA"/>
</dbReference>
<dbReference type="InterPro" id="IPR023550">
    <property type="entry name" value="PKHD_hydroxylase"/>
</dbReference>
<dbReference type="RefSeq" id="WP_176641016.1">
    <property type="nucleotide sequence ID" value="NZ_JABXXP010000446.1"/>
</dbReference>
<dbReference type="InterPro" id="IPR006620">
    <property type="entry name" value="Pro_4_hyd_alph"/>
</dbReference>
<dbReference type="PANTHER" id="PTHR41536:SF1">
    <property type="entry name" value="PKHD-TYPE HYDROXYLASE YBIX"/>
    <property type="match status" value="1"/>
</dbReference>
<dbReference type="InterPro" id="IPR041097">
    <property type="entry name" value="PKHD_C"/>
</dbReference>
<dbReference type="Gene3D" id="4.10.860.20">
    <property type="entry name" value="Rabenosyn, Rab binding domain"/>
    <property type="match status" value="1"/>
</dbReference>
<keyword evidence="4 7" id="KW-0223">Dioxygenase</keyword>
<feature type="binding site" evidence="7">
    <location>
        <position position="98"/>
    </location>
    <ligand>
        <name>Fe cation</name>
        <dbReference type="ChEBI" id="CHEBI:24875"/>
    </ligand>
</feature>
<dbReference type="GO" id="GO:0006974">
    <property type="term" value="P:DNA damage response"/>
    <property type="evidence" value="ECO:0007669"/>
    <property type="project" value="TreeGrafter"/>
</dbReference>
<reference evidence="10 11" key="1">
    <citation type="submission" date="2020-06" db="EMBL/GenBank/DDBJ databases">
        <title>Description of novel acetic acid bacteria.</title>
        <authorList>
            <person name="Sombolestani A."/>
        </authorList>
    </citation>
    <scope>NUCLEOTIDE SEQUENCE [LARGE SCALE GENOMIC DNA]</scope>
    <source>
        <strain evidence="10 11">LMG 31431</strain>
    </source>
</reference>
<keyword evidence="3 7" id="KW-0847">Vitamin C</keyword>
<evidence type="ECO:0000256" key="3">
    <source>
        <dbReference type="ARBA" id="ARBA00022896"/>
    </source>
</evidence>
<dbReference type="AlphaFoldDB" id="A0A7Y7M7X7"/>
<evidence type="ECO:0000313" key="11">
    <source>
        <dbReference type="Proteomes" id="UP000534870"/>
    </source>
</evidence>
<dbReference type="NCBIfam" id="NF003975">
    <property type="entry name" value="PRK05467.1-4"/>
    <property type="match status" value="1"/>
</dbReference>
<comment type="caution">
    <text evidence="10">The sequence shown here is derived from an EMBL/GenBank/DDBJ whole genome shotgun (WGS) entry which is preliminary data.</text>
</comment>
<dbReference type="NCBIfam" id="NF003974">
    <property type="entry name" value="PRK05467.1-3"/>
    <property type="match status" value="1"/>
</dbReference>
<dbReference type="HAMAP" id="MF_00657">
    <property type="entry name" value="Hydroxyl_YbiX"/>
    <property type="match status" value="1"/>
</dbReference>
<keyword evidence="2 7" id="KW-0479">Metal-binding</keyword>
<feature type="region of interest" description="Disordered" evidence="8">
    <location>
        <begin position="26"/>
        <end position="46"/>
    </location>
</feature>
<feature type="binding site" evidence="7">
    <location>
        <position position="159"/>
    </location>
    <ligand>
        <name>Fe cation</name>
        <dbReference type="ChEBI" id="CHEBI:24875"/>
    </ligand>
</feature>
<dbReference type="GO" id="GO:0031418">
    <property type="term" value="F:L-ascorbic acid binding"/>
    <property type="evidence" value="ECO:0007669"/>
    <property type="project" value="UniProtKB-KW"/>
</dbReference>
<accession>A0A7Y7M7X7</accession>
<evidence type="ECO:0000256" key="2">
    <source>
        <dbReference type="ARBA" id="ARBA00022723"/>
    </source>
</evidence>
<dbReference type="PANTHER" id="PTHR41536">
    <property type="entry name" value="PKHD-TYPE HYDROXYLASE YBIX"/>
    <property type="match status" value="1"/>
</dbReference>
<evidence type="ECO:0000313" key="10">
    <source>
        <dbReference type="EMBL" id="NVN12429.1"/>
    </source>
</evidence>
<dbReference type="InterPro" id="IPR005123">
    <property type="entry name" value="Oxoglu/Fe-dep_dioxygenase_dom"/>
</dbReference>
<comment type="cofactor">
    <cofactor evidence="1 7">
        <name>L-ascorbate</name>
        <dbReference type="ChEBI" id="CHEBI:38290"/>
    </cofactor>
</comment>
<evidence type="ECO:0000256" key="6">
    <source>
        <dbReference type="ARBA" id="ARBA00023004"/>
    </source>
</evidence>
<organism evidence="10 11">
    <name type="scientific">Nguyenibacter vanlangensis</name>
    <dbReference type="NCBI Taxonomy" id="1216886"/>
    <lineage>
        <taxon>Bacteria</taxon>
        <taxon>Pseudomonadati</taxon>
        <taxon>Pseudomonadota</taxon>
        <taxon>Alphaproteobacteria</taxon>
        <taxon>Acetobacterales</taxon>
        <taxon>Acetobacteraceae</taxon>
        <taxon>Nguyenibacter</taxon>
    </lineage>
</organism>
<gene>
    <name evidence="10" type="ORF">HUK84_15080</name>
</gene>
<keyword evidence="6 7" id="KW-0408">Iron</keyword>
<evidence type="ECO:0000256" key="4">
    <source>
        <dbReference type="ARBA" id="ARBA00022964"/>
    </source>
</evidence>
<evidence type="ECO:0000256" key="8">
    <source>
        <dbReference type="SAM" id="MobiDB-lite"/>
    </source>
</evidence>
<dbReference type="GO" id="GO:0006879">
    <property type="term" value="P:intracellular iron ion homeostasis"/>
    <property type="evidence" value="ECO:0007669"/>
    <property type="project" value="TreeGrafter"/>
</dbReference>
<comment type="cofactor">
    <cofactor evidence="7">
        <name>Fe(2+)</name>
        <dbReference type="ChEBI" id="CHEBI:29033"/>
    </cofactor>
    <text evidence="7">Binds 1 Fe(2+) ion per subunit.</text>
</comment>
<dbReference type="InterPro" id="IPR044862">
    <property type="entry name" value="Pro_4_hyd_alph_FE2OG_OXY"/>
</dbReference>
<dbReference type="Pfam" id="PF18331">
    <property type="entry name" value="PKHD_C"/>
    <property type="match status" value="1"/>
</dbReference>
<proteinExistence type="inferred from homology"/>
<dbReference type="GO" id="GO:0005506">
    <property type="term" value="F:iron ion binding"/>
    <property type="evidence" value="ECO:0007669"/>
    <property type="project" value="UniProtKB-UniRule"/>
</dbReference>
<dbReference type="Pfam" id="PF13640">
    <property type="entry name" value="2OG-FeII_Oxy_3"/>
    <property type="match status" value="1"/>
</dbReference>
<dbReference type="SMART" id="SM00702">
    <property type="entry name" value="P4Hc"/>
    <property type="match status" value="1"/>
</dbReference>
<evidence type="ECO:0000256" key="1">
    <source>
        <dbReference type="ARBA" id="ARBA00001961"/>
    </source>
</evidence>
<name>A0A7Y7M7X7_9PROT</name>
<evidence type="ECO:0000259" key="9">
    <source>
        <dbReference type="PROSITE" id="PS51471"/>
    </source>
</evidence>
<dbReference type="Gene3D" id="2.60.120.620">
    <property type="entry name" value="q2cbj1_9rhob like domain"/>
    <property type="match status" value="1"/>
</dbReference>
<dbReference type="GO" id="GO:0016706">
    <property type="term" value="F:2-oxoglutarate-dependent dioxygenase activity"/>
    <property type="evidence" value="ECO:0007669"/>
    <property type="project" value="UniProtKB-UniRule"/>
</dbReference>
<dbReference type="Proteomes" id="UP000534870">
    <property type="component" value="Unassembled WGS sequence"/>
</dbReference>
<evidence type="ECO:0000256" key="7">
    <source>
        <dbReference type="HAMAP-Rule" id="MF_00657"/>
    </source>
</evidence>